<protein>
    <recommendedName>
        <fullName evidence="1">Protein kinase domain-containing protein</fullName>
    </recommendedName>
</protein>
<dbReference type="AlphaFoldDB" id="X1UAR3"/>
<feature type="domain" description="Protein kinase" evidence="1">
    <location>
        <begin position="1"/>
        <end position="74"/>
    </location>
</feature>
<gene>
    <name evidence="2" type="ORF">S12H4_29885</name>
</gene>
<accession>X1UAR3</accession>
<dbReference type="InterPro" id="IPR000719">
    <property type="entry name" value="Prot_kinase_dom"/>
</dbReference>
<sequence>MIFEEFIEGEELVETIKRIFSSNKTAEDVALVKEAGRKIAEAHNLGVSLGDCKPENFIVTKDEIVLLDLEQATR</sequence>
<dbReference type="SUPFAM" id="SSF56112">
    <property type="entry name" value="Protein kinase-like (PK-like)"/>
    <property type="match status" value="1"/>
</dbReference>
<comment type="caution">
    <text evidence="2">The sequence shown here is derived from an EMBL/GenBank/DDBJ whole genome shotgun (WGS) entry which is preliminary data.</text>
</comment>
<dbReference type="InterPro" id="IPR011009">
    <property type="entry name" value="Kinase-like_dom_sf"/>
</dbReference>
<organism evidence="2">
    <name type="scientific">marine sediment metagenome</name>
    <dbReference type="NCBI Taxonomy" id="412755"/>
    <lineage>
        <taxon>unclassified sequences</taxon>
        <taxon>metagenomes</taxon>
        <taxon>ecological metagenomes</taxon>
    </lineage>
</organism>
<feature type="non-terminal residue" evidence="2">
    <location>
        <position position="74"/>
    </location>
</feature>
<dbReference type="GO" id="GO:0005524">
    <property type="term" value="F:ATP binding"/>
    <property type="evidence" value="ECO:0007669"/>
    <property type="project" value="InterPro"/>
</dbReference>
<reference evidence="2" key="1">
    <citation type="journal article" date="2014" name="Front. Microbiol.">
        <title>High frequency of phylogenetically diverse reductive dehalogenase-homologous genes in deep subseafloor sedimentary metagenomes.</title>
        <authorList>
            <person name="Kawai M."/>
            <person name="Futagami T."/>
            <person name="Toyoda A."/>
            <person name="Takaki Y."/>
            <person name="Nishi S."/>
            <person name="Hori S."/>
            <person name="Arai W."/>
            <person name="Tsubouchi T."/>
            <person name="Morono Y."/>
            <person name="Uchiyama I."/>
            <person name="Ito T."/>
            <person name="Fujiyama A."/>
            <person name="Inagaki F."/>
            <person name="Takami H."/>
        </authorList>
    </citation>
    <scope>NUCLEOTIDE SEQUENCE</scope>
    <source>
        <strain evidence="2">Expedition CK06-06</strain>
    </source>
</reference>
<proteinExistence type="predicted"/>
<dbReference type="Gene3D" id="1.10.510.10">
    <property type="entry name" value="Transferase(Phosphotransferase) domain 1"/>
    <property type="match status" value="1"/>
</dbReference>
<dbReference type="GO" id="GO:0004672">
    <property type="term" value="F:protein kinase activity"/>
    <property type="evidence" value="ECO:0007669"/>
    <property type="project" value="InterPro"/>
</dbReference>
<name>X1UAR3_9ZZZZ</name>
<dbReference type="PROSITE" id="PS50011">
    <property type="entry name" value="PROTEIN_KINASE_DOM"/>
    <property type="match status" value="1"/>
</dbReference>
<evidence type="ECO:0000259" key="1">
    <source>
        <dbReference type="PROSITE" id="PS50011"/>
    </source>
</evidence>
<dbReference type="EMBL" id="BARW01017274">
    <property type="protein sequence ID" value="GAJ00687.1"/>
    <property type="molecule type" value="Genomic_DNA"/>
</dbReference>
<evidence type="ECO:0000313" key="2">
    <source>
        <dbReference type="EMBL" id="GAJ00687.1"/>
    </source>
</evidence>